<dbReference type="OrthoDB" id="1270539at2"/>
<feature type="domain" description="Insertion element IS402-like" evidence="1">
    <location>
        <begin position="8"/>
        <end position="68"/>
    </location>
</feature>
<dbReference type="PANTHER" id="PTHR30007:SF0">
    <property type="entry name" value="TRANSPOSASE"/>
    <property type="match status" value="1"/>
</dbReference>
<comment type="caution">
    <text evidence="2">The sequence shown here is derived from an EMBL/GenBank/DDBJ whole genome shotgun (WGS) entry which is preliminary data.</text>
</comment>
<evidence type="ECO:0000259" key="1">
    <source>
        <dbReference type="Pfam" id="PF13340"/>
    </source>
</evidence>
<dbReference type="EMBL" id="NIRR01000006">
    <property type="protein sequence ID" value="OWP63995.1"/>
    <property type="molecule type" value="Genomic_DNA"/>
</dbReference>
<name>A0A246FMM8_9BACT</name>
<evidence type="ECO:0000313" key="3">
    <source>
        <dbReference type="Proteomes" id="UP000197277"/>
    </source>
</evidence>
<accession>A0A246FMM8</accession>
<keyword evidence="3" id="KW-1185">Reference proteome</keyword>
<sequence length="68" mass="8225">MVDGYQPLTDSQWQVIACLLPVQRRRRLCLRHVFNALLYVCRTGGQWRPLPAEFPAWTAVYYYCYRWQ</sequence>
<reference evidence="2 3" key="1">
    <citation type="submission" date="2017-06" db="EMBL/GenBank/DDBJ databases">
        <title>Hymenobacter amundsenii sp. nov. isolated from regoliths in Antarctica.</title>
        <authorList>
            <person name="Sedlacek I."/>
            <person name="Kralova S."/>
            <person name="Pantucek R."/>
            <person name="Svec P."/>
            <person name="Holochova P."/>
            <person name="Stankova E."/>
            <person name="Vrbovska V."/>
            <person name="Busse H.-J."/>
        </authorList>
    </citation>
    <scope>NUCLEOTIDE SEQUENCE [LARGE SCALE GENOMIC DNA]</scope>
    <source>
        <strain evidence="2 3">CCM 8682</strain>
    </source>
</reference>
<dbReference type="Pfam" id="PF13340">
    <property type="entry name" value="DUF4096"/>
    <property type="match status" value="1"/>
</dbReference>
<dbReference type="Proteomes" id="UP000197277">
    <property type="component" value="Unassembled WGS sequence"/>
</dbReference>
<dbReference type="PANTHER" id="PTHR30007">
    <property type="entry name" value="PHP DOMAIN PROTEIN"/>
    <property type="match status" value="1"/>
</dbReference>
<protein>
    <recommendedName>
        <fullName evidence="1">Insertion element IS402-like domain-containing protein</fullName>
    </recommendedName>
</protein>
<gene>
    <name evidence="2" type="ORF">CDA63_05885</name>
</gene>
<dbReference type="RefSeq" id="WP_088463526.1">
    <property type="nucleotide sequence ID" value="NZ_NIRR01000006.1"/>
</dbReference>
<dbReference type="AlphaFoldDB" id="A0A246FMM8"/>
<evidence type="ECO:0000313" key="2">
    <source>
        <dbReference type="EMBL" id="OWP63995.1"/>
    </source>
</evidence>
<proteinExistence type="predicted"/>
<dbReference type="InterPro" id="IPR025161">
    <property type="entry name" value="IS402-like_dom"/>
</dbReference>
<organism evidence="2 3">
    <name type="scientific">Hymenobacter amundsenii</name>
    <dbReference type="NCBI Taxonomy" id="2006685"/>
    <lineage>
        <taxon>Bacteria</taxon>
        <taxon>Pseudomonadati</taxon>
        <taxon>Bacteroidota</taxon>
        <taxon>Cytophagia</taxon>
        <taxon>Cytophagales</taxon>
        <taxon>Hymenobacteraceae</taxon>
        <taxon>Hymenobacter</taxon>
    </lineage>
</organism>